<evidence type="ECO:0000313" key="14">
    <source>
        <dbReference type="EMBL" id="GEA60540.1"/>
    </source>
</evidence>
<evidence type="ECO:0000313" key="15">
    <source>
        <dbReference type="Proteomes" id="UP000318242"/>
    </source>
</evidence>
<dbReference type="RefSeq" id="WP_141270953.1">
    <property type="nucleotide sequence ID" value="NZ_BJLH01000007.1"/>
</dbReference>
<dbReference type="InterPro" id="IPR008979">
    <property type="entry name" value="Galactose-bd-like_sf"/>
</dbReference>
<keyword evidence="7" id="KW-0961">Cell wall biogenesis/degradation</keyword>
<keyword evidence="13" id="KW-0732">Signal</keyword>
<keyword evidence="8" id="KW-0624">Polysaccharide degradation</keyword>
<dbReference type="SUPFAM" id="SSF51445">
    <property type="entry name" value="(Trans)glycosidases"/>
    <property type="match status" value="1"/>
</dbReference>
<dbReference type="GO" id="GO:0005576">
    <property type="term" value="C:extracellular region"/>
    <property type="evidence" value="ECO:0007669"/>
    <property type="project" value="TreeGrafter"/>
</dbReference>
<dbReference type="SUPFAM" id="SSF49785">
    <property type="entry name" value="Galactose-binding domain-like"/>
    <property type="match status" value="1"/>
</dbReference>
<sequence length="616" mass="66956">MMNKLFKSVVVASLSVLMAACGDDAISGDASQAAPTPEGSTTLSPQPAPTGNFPTARNGDVLLGNSDYPAISYGAFRSTERAEEFVPSVAELKEDLRILQAMGIKVLRTYNTQGFSDTANLLIAIDELMAEDSSFEMYVMLGVWIDALNSWTDMETVPTENNPANYDEVAKALEMVSSYPEIIKVIAVGNEAMVHWAPYHVAPSIILEHVNTFQQKKADGEIPEDVWVTTSDNFASWAGEGDYNNPDLVTLIQAVDYISVHVYPFHDTHYDNSFWLVPEDEQGLDVQQQVDLAMQRAQEHALAQLKKAQDFMLAQGIEKQLHIGETGWSSETNVLYGADGSKAADEYKQKVYFDNLTAWAEEFGASLFFFQAFDEPWKGAPDNEGDSEKHFGLIDIDGNAKYVVWGYVDQGAFDGLTRGGMSIMKSHGGVEQNVMDTVLAPNFAPVVGAPTDDDSYAVISSSGLREGLLPIGWEETAFLGEENNVLVLTTAPNGGTAKDWGWGAGVVFPGQAGDNLSGFESGTLNFEIKGTTQSTFNIGFQTGLYDNATRPQTNNFVVFGSGGRQLTSDWVAHSIDISELSQGNPDFSDVTSPFYFSGSADIDGGVVEVRNITFSK</sequence>
<dbReference type="PANTHER" id="PTHR16631">
    <property type="entry name" value="GLUCAN 1,3-BETA-GLUCOSIDASE"/>
    <property type="match status" value="1"/>
</dbReference>
<dbReference type="PANTHER" id="PTHR16631:SF17">
    <property type="entry name" value="GLUCAN ENDO-1,3-BETA-GLUCOSIDASE BTGC"/>
    <property type="match status" value="1"/>
</dbReference>
<evidence type="ECO:0000256" key="4">
    <source>
        <dbReference type="ARBA" id="ARBA00023136"/>
    </source>
</evidence>
<evidence type="ECO:0000256" key="7">
    <source>
        <dbReference type="ARBA" id="ARBA00023316"/>
    </source>
</evidence>
<comment type="subcellular location">
    <subcellularLocation>
        <location evidence="1">Cell membrane</location>
    </subcellularLocation>
</comment>
<evidence type="ECO:0000256" key="1">
    <source>
        <dbReference type="ARBA" id="ARBA00004236"/>
    </source>
</evidence>
<comment type="function">
    <text evidence="9">Glucanases play a role in cell expansion during growth, in cell-cell fusion during mating, and in spore release during sporulation. This enzyme may be involved in beta-glucan degradation. Active on laminarin and lichenan.</text>
</comment>
<evidence type="ECO:0000256" key="9">
    <source>
        <dbReference type="ARBA" id="ARBA00037649"/>
    </source>
</evidence>
<name>A0A4Y3IP73_9VIBR</name>
<proteinExistence type="predicted"/>
<keyword evidence="15" id="KW-1185">Reference proteome</keyword>
<keyword evidence="4" id="KW-0472">Membrane</keyword>
<protein>
    <recommendedName>
        <fullName evidence="11">Endo-1,3-beta-glucanase btgC</fullName>
    </recommendedName>
    <alternativeName>
        <fullName evidence="10">Laminarinase btgC</fullName>
    </alternativeName>
</protein>
<dbReference type="GO" id="GO:0000272">
    <property type="term" value="P:polysaccharide catabolic process"/>
    <property type="evidence" value="ECO:0007669"/>
    <property type="project" value="UniProtKB-KW"/>
</dbReference>
<keyword evidence="5" id="KW-0325">Glycoprotein</keyword>
<comment type="caution">
    <text evidence="14">The sequence shown here is derived from an EMBL/GenBank/DDBJ whole genome shotgun (WGS) entry which is preliminary data.</text>
</comment>
<evidence type="ECO:0000256" key="13">
    <source>
        <dbReference type="SAM" id="SignalP"/>
    </source>
</evidence>
<accession>A0A4Y3IP73</accession>
<dbReference type="OrthoDB" id="9806824at2"/>
<dbReference type="Gene3D" id="3.20.20.80">
    <property type="entry name" value="Glycosidases"/>
    <property type="match status" value="1"/>
</dbReference>
<organism evidence="14 15">
    <name type="scientific">Vibrio comitans NBRC 102076</name>
    <dbReference type="NCBI Taxonomy" id="1219078"/>
    <lineage>
        <taxon>Bacteria</taxon>
        <taxon>Pseudomonadati</taxon>
        <taxon>Pseudomonadota</taxon>
        <taxon>Gammaproteobacteria</taxon>
        <taxon>Vibrionales</taxon>
        <taxon>Vibrionaceae</taxon>
        <taxon>Vibrio</taxon>
    </lineage>
</organism>
<feature type="region of interest" description="Disordered" evidence="12">
    <location>
        <begin position="29"/>
        <end position="56"/>
    </location>
</feature>
<keyword evidence="2" id="KW-1003">Cell membrane</keyword>
<dbReference type="InterPro" id="IPR017853">
    <property type="entry name" value="GH"/>
</dbReference>
<feature type="compositionally biased region" description="Polar residues" evidence="12">
    <location>
        <begin position="29"/>
        <end position="45"/>
    </location>
</feature>
<evidence type="ECO:0000256" key="11">
    <source>
        <dbReference type="ARBA" id="ARBA00043078"/>
    </source>
</evidence>
<evidence type="ECO:0000256" key="5">
    <source>
        <dbReference type="ARBA" id="ARBA00023180"/>
    </source>
</evidence>
<dbReference type="GO" id="GO:0005886">
    <property type="term" value="C:plasma membrane"/>
    <property type="evidence" value="ECO:0007669"/>
    <property type="project" value="UniProtKB-SubCell"/>
</dbReference>
<gene>
    <name evidence="14" type="ORF">VCO01S_17330</name>
</gene>
<evidence type="ECO:0000256" key="8">
    <source>
        <dbReference type="ARBA" id="ARBA00023326"/>
    </source>
</evidence>
<evidence type="ECO:0000256" key="12">
    <source>
        <dbReference type="SAM" id="MobiDB-lite"/>
    </source>
</evidence>
<dbReference type="GO" id="GO:0009986">
    <property type="term" value="C:cell surface"/>
    <property type="evidence" value="ECO:0007669"/>
    <property type="project" value="TreeGrafter"/>
</dbReference>
<dbReference type="InterPro" id="IPR050732">
    <property type="entry name" value="Beta-glucan_modifiers"/>
</dbReference>
<reference evidence="14 15" key="1">
    <citation type="submission" date="2019-06" db="EMBL/GenBank/DDBJ databases">
        <title>Whole genome shotgun sequence of Vibrio comitans NBRC 102076.</title>
        <authorList>
            <person name="Hosoyama A."/>
            <person name="Uohara A."/>
            <person name="Ohji S."/>
            <person name="Ichikawa N."/>
        </authorList>
    </citation>
    <scope>NUCLEOTIDE SEQUENCE [LARGE SCALE GENOMIC DNA]</scope>
    <source>
        <strain evidence="14 15">NBRC 102076</strain>
    </source>
</reference>
<dbReference type="GO" id="GO:0071555">
    <property type="term" value="P:cell wall organization"/>
    <property type="evidence" value="ECO:0007669"/>
    <property type="project" value="UniProtKB-KW"/>
</dbReference>
<evidence type="ECO:0000256" key="6">
    <source>
        <dbReference type="ARBA" id="ARBA00023277"/>
    </source>
</evidence>
<dbReference type="Proteomes" id="UP000318242">
    <property type="component" value="Unassembled WGS sequence"/>
</dbReference>
<evidence type="ECO:0000256" key="3">
    <source>
        <dbReference type="ARBA" id="ARBA00022801"/>
    </source>
</evidence>
<dbReference type="PROSITE" id="PS51257">
    <property type="entry name" value="PROKAR_LIPOPROTEIN"/>
    <property type="match status" value="1"/>
</dbReference>
<dbReference type="Gene3D" id="2.60.120.430">
    <property type="entry name" value="Galactose-binding lectin"/>
    <property type="match status" value="1"/>
</dbReference>
<dbReference type="EMBL" id="BJLH01000007">
    <property type="protein sequence ID" value="GEA60540.1"/>
    <property type="molecule type" value="Genomic_DNA"/>
</dbReference>
<dbReference type="AlphaFoldDB" id="A0A4Y3IP73"/>
<evidence type="ECO:0000256" key="10">
    <source>
        <dbReference type="ARBA" id="ARBA00042373"/>
    </source>
</evidence>
<feature type="chain" id="PRO_5021285247" description="Endo-1,3-beta-glucanase btgC" evidence="13">
    <location>
        <begin position="23"/>
        <end position="616"/>
    </location>
</feature>
<evidence type="ECO:0000256" key="2">
    <source>
        <dbReference type="ARBA" id="ARBA00022475"/>
    </source>
</evidence>
<keyword evidence="6" id="KW-0119">Carbohydrate metabolism</keyword>
<dbReference type="GO" id="GO:0042973">
    <property type="term" value="F:glucan endo-1,3-beta-D-glucosidase activity"/>
    <property type="evidence" value="ECO:0007669"/>
    <property type="project" value="TreeGrafter"/>
</dbReference>
<feature type="signal peptide" evidence="13">
    <location>
        <begin position="1"/>
        <end position="22"/>
    </location>
</feature>
<keyword evidence="3" id="KW-0378">Hydrolase</keyword>